<accession>A0A4R6Z742</accession>
<name>A0A4R6Z742_9GAMM</name>
<evidence type="ECO:0000313" key="2">
    <source>
        <dbReference type="EMBL" id="TDR47610.1"/>
    </source>
</evidence>
<keyword evidence="1" id="KW-0732">Signal</keyword>
<dbReference type="Proteomes" id="UP000295293">
    <property type="component" value="Unassembled WGS sequence"/>
</dbReference>
<protein>
    <recommendedName>
        <fullName evidence="4">NTF2 fold immunity protein of polymorphic toxin system component</fullName>
    </recommendedName>
</protein>
<dbReference type="RefSeq" id="WP_133817327.1">
    <property type="nucleotide sequence ID" value="NZ_SNZH01000002.1"/>
</dbReference>
<evidence type="ECO:0000313" key="3">
    <source>
        <dbReference type="Proteomes" id="UP000295293"/>
    </source>
</evidence>
<evidence type="ECO:0008006" key="4">
    <source>
        <dbReference type="Google" id="ProtNLM"/>
    </source>
</evidence>
<gene>
    <name evidence="2" type="ORF">DFR29_102270</name>
</gene>
<feature type="chain" id="PRO_5020605590" description="NTF2 fold immunity protein of polymorphic toxin system component" evidence="1">
    <location>
        <begin position="22"/>
        <end position="138"/>
    </location>
</feature>
<dbReference type="EMBL" id="SNZH01000002">
    <property type="protein sequence ID" value="TDR47610.1"/>
    <property type="molecule type" value="Genomic_DNA"/>
</dbReference>
<organism evidence="2 3">
    <name type="scientific">Tahibacter aquaticus</name>
    <dbReference type="NCBI Taxonomy" id="520092"/>
    <lineage>
        <taxon>Bacteria</taxon>
        <taxon>Pseudomonadati</taxon>
        <taxon>Pseudomonadota</taxon>
        <taxon>Gammaproteobacteria</taxon>
        <taxon>Lysobacterales</taxon>
        <taxon>Rhodanobacteraceae</taxon>
        <taxon>Tahibacter</taxon>
    </lineage>
</organism>
<proteinExistence type="predicted"/>
<keyword evidence="3" id="KW-1185">Reference proteome</keyword>
<reference evidence="2 3" key="1">
    <citation type="submission" date="2019-03" db="EMBL/GenBank/DDBJ databases">
        <title>Genomic Encyclopedia of Type Strains, Phase IV (KMG-IV): sequencing the most valuable type-strain genomes for metagenomic binning, comparative biology and taxonomic classification.</title>
        <authorList>
            <person name="Goeker M."/>
        </authorList>
    </citation>
    <scope>NUCLEOTIDE SEQUENCE [LARGE SCALE GENOMIC DNA]</scope>
    <source>
        <strain evidence="2 3">DSM 21667</strain>
    </source>
</reference>
<feature type="signal peptide" evidence="1">
    <location>
        <begin position="1"/>
        <end position="21"/>
    </location>
</feature>
<sequence>MRRWLLLPLLLLCLCFGTAQARSKKDKLMDQVLLDYAATLRWGGFEQALSFIDPAVREASPIPAVDLSRYRQVRVSYYHAQSPVTVSKTEIQVLAEIGVVNNHSQSERVVVDRQTWRYDEKEKRWWLMSGLPRITTKE</sequence>
<evidence type="ECO:0000256" key="1">
    <source>
        <dbReference type="SAM" id="SignalP"/>
    </source>
</evidence>
<comment type="caution">
    <text evidence="2">The sequence shown here is derived from an EMBL/GenBank/DDBJ whole genome shotgun (WGS) entry which is preliminary data.</text>
</comment>
<dbReference type="AlphaFoldDB" id="A0A4R6Z742"/>
<dbReference type="OrthoDB" id="6196416at2"/>